<protein>
    <submittedName>
        <fullName evidence="2">NagC family transcriptional regulator</fullName>
    </submittedName>
</protein>
<name>A0A916Y207_9MICO</name>
<reference evidence="2" key="1">
    <citation type="journal article" date="2014" name="Int. J. Syst. Evol. Microbiol.">
        <title>Complete genome sequence of Corynebacterium casei LMG S-19264T (=DSM 44701T), isolated from a smear-ripened cheese.</title>
        <authorList>
            <consortium name="US DOE Joint Genome Institute (JGI-PGF)"/>
            <person name="Walter F."/>
            <person name="Albersmeier A."/>
            <person name="Kalinowski J."/>
            <person name="Ruckert C."/>
        </authorList>
    </citation>
    <scope>NUCLEOTIDE SEQUENCE</scope>
    <source>
        <strain evidence="2">CGMCC 1.15152</strain>
    </source>
</reference>
<accession>A0A916Y207</accession>
<dbReference type="Pfam" id="PF00480">
    <property type="entry name" value="ROK"/>
    <property type="match status" value="1"/>
</dbReference>
<evidence type="ECO:0000256" key="1">
    <source>
        <dbReference type="ARBA" id="ARBA00006479"/>
    </source>
</evidence>
<reference evidence="2" key="2">
    <citation type="submission" date="2020-09" db="EMBL/GenBank/DDBJ databases">
        <authorList>
            <person name="Sun Q."/>
            <person name="Zhou Y."/>
        </authorList>
    </citation>
    <scope>NUCLEOTIDE SEQUENCE</scope>
    <source>
        <strain evidence="2">CGMCC 1.15152</strain>
    </source>
</reference>
<dbReference type="PANTHER" id="PTHR18964">
    <property type="entry name" value="ROK (REPRESSOR, ORF, KINASE) FAMILY"/>
    <property type="match status" value="1"/>
</dbReference>
<gene>
    <name evidence="2" type="ORF">GCM10010915_03930</name>
</gene>
<dbReference type="Proteomes" id="UP000633205">
    <property type="component" value="Unassembled WGS sequence"/>
</dbReference>
<evidence type="ECO:0000313" key="2">
    <source>
        <dbReference type="EMBL" id="GGD27104.1"/>
    </source>
</evidence>
<dbReference type="InterPro" id="IPR000600">
    <property type="entry name" value="ROK"/>
</dbReference>
<dbReference type="InterPro" id="IPR043129">
    <property type="entry name" value="ATPase_NBD"/>
</dbReference>
<sequence length="324" mass="32693">MNRVRIGVDVGGTNAEAVALAAGGRVVASARRATRIGPDGVVDTVRGLVAELADGRRELVSVGVGIPGIVADGIVRHAVNLDLRETDLAAALRGRLAVPVAIDNDVRAAALGAHATRGGSLAYLNLGTGIAAGIVTDGTVRRGASGAAGEIGHIPVDPAGPVCACGQRGCIEAFAGGAAIARRWHATEPALAEVVGAHAAARTPTDVSPVLPATDRPPAIPPAPLVVFDAADAGDERAIRIRDDAVHAIAAAARILVLATDVERVVLGGGVSRLGERLRGAVARELDRAAAASPFLTELRLADRIEREPAFSHVPAIGAALLPG</sequence>
<dbReference type="PANTHER" id="PTHR18964:SF149">
    <property type="entry name" value="BIFUNCTIONAL UDP-N-ACETYLGLUCOSAMINE 2-EPIMERASE_N-ACETYLMANNOSAMINE KINASE"/>
    <property type="match status" value="1"/>
</dbReference>
<dbReference type="SUPFAM" id="SSF53067">
    <property type="entry name" value="Actin-like ATPase domain"/>
    <property type="match status" value="1"/>
</dbReference>
<organism evidence="2 3">
    <name type="scientific">Microbacterium faecale</name>
    <dbReference type="NCBI Taxonomy" id="1804630"/>
    <lineage>
        <taxon>Bacteria</taxon>
        <taxon>Bacillati</taxon>
        <taxon>Actinomycetota</taxon>
        <taxon>Actinomycetes</taxon>
        <taxon>Micrococcales</taxon>
        <taxon>Microbacteriaceae</taxon>
        <taxon>Microbacterium</taxon>
    </lineage>
</organism>
<evidence type="ECO:0000313" key="3">
    <source>
        <dbReference type="Proteomes" id="UP000633205"/>
    </source>
</evidence>
<keyword evidence="3" id="KW-1185">Reference proteome</keyword>
<comment type="similarity">
    <text evidence="1">Belongs to the ROK (NagC/XylR) family.</text>
</comment>
<dbReference type="RefSeq" id="WP_188710643.1">
    <property type="nucleotide sequence ID" value="NZ_BMHO01000001.1"/>
</dbReference>
<proteinExistence type="inferred from homology"/>
<comment type="caution">
    <text evidence="2">The sequence shown here is derived from an EMBL/GenBank/DDBJ whole genome shotgun (WGS) entry which is preliminary data.</text>
</comment>
<dbReference type="EMBL" id="BMHO01000001">
    <property type="protein sequence ID" value="GGD27104.1"/>
    <property type="molecule type" value="Genomic_DNA"/>
</dbReference>
<dbReference type="AlphaFoldDB" id="A0A916Y207"/>
<dbReference type="Gene3D" id="3.30.420.40">
    <property type="match status" value="2"/>
</dbReference>